<dbReference type="Proteomes" id="UP000436483">
    <property type="component" value="Unassembled WGS sequence"/>
</dbReference>
<reference evidence="4 5" key="2">
    <citation type="submission" date="2020-01" db="EMBL/GenBank/DDBJ databases">
        <title>Microvirga sp. nov., an arsenate reduction bacterium isolated from Tibet hotspring sediments.</title>
        <authorList>
            <person name="Xian W.-D."/>
            <person name="Li W.-J."/>
        </authorList>
    </citation>
    <scope>NUCLEOTIDE SEQUENCE [LARGE SCALE GENOMIC DNA]</scope>
    <source>
        <strain evidence="4 5">KCTC 23863</strain>
    </source>
</reference>
<dbReference type="GO" id="GO:0015225">
    <property type="term" value="F:biotin transmembrane transporter activity"/>
    <property type="evidence" value="ECO:0007669"/>
    <property type="project" value="UniProtKB-UniRule"/>
</dbReference>
<feature type="transmembrane region" description="Helical" evidence="3">
    <location>
        <begin position="95"/>
        <end position="117"/>
    </location>
</feature>
<gene>
    <name evidence="4" type="ORF">GR328_04460</name>
</gene>
<evidence type="ECO:0000256" key="3">
    <source>
        <dbReference type="SAM" id="Phobius"/>
    </source>
</evidence>
<keyword evidence="2" id="KW-1003">Cell membrane</keyword>
<feature type="transmembrane region" description="Helical" evidence="3">
    <location>
        <begin position="129"/>
        <end position="151"/>
    </location>
</feature>
<evidence type="ECO:0000256" key="2">
    <source>
        <dbReference type="PIRNR" id="PIRNR016661"/>
    </source>
</evidence>
<dbReference type="AlphaFoldDB" id="A0A7X3MP95"/>
<keyword evidence="2" id="KW-0813">Transport</keyword>
<keyword evidence="5" id="KW-1185">Reference proteome</keyword>
<protein>
    <recommendedName>
        <fullName evidence="2">Biotin transporter</fullName>
    </recommendedName>
</protein>
<evidence type="ECO:0000313" key="4">
    <source>
        <dbReference type="EMBL" id="MXQ10711.1"/>
    </source>
</evidence>
<comment type="caution">
    <text evidence="4">The sequence shown here is derived from an EMBL/GenBank/DDBJ whole genome shotgun (WGS) entry which is preliminary data.</text>
</comment>
<comment type="subcellular location">
    <subcellularLocation>
        <location evidence="2">Cell membrane</location>
        <topology evidence="2">Multi-pass membrane protein</topology>
    </subcellularLocation>
</comment>
<sequence length="190" mass="19340">MSSAPILIDAAWAPGGHRRLARGALLAVAGSLLIAVCAHIKVPMWPVPITMQTFAVLLIGFVYGSRLGAATVALYLAEGAVGLPVFAGGGGIAHFAGPTGGYLAGFLVAAALTGWLAENNWSRSIPLTLLGMLLGSAVITLFGFAWLAALLGAEKAFLVGVAPFLVGDAVKASLAAVLLPMAWKGLPRIL</sequence>
<dbReference type="PIRSF" id="PIRSF016661">
    <property type="entry name" value="BioY"/>
    <property type="match status" value="1"/>
</dbReference>
<dbReference type="Pfam" id="PF02632">
    <property type="entry name" value="BioY"/>
    <property type="match status" value="1"/>
</dbReference>
<dbReference type="GO" id="GO:0005886">
    <property type="term" value="C:plasma membrane"/>
    <property type="evidence" value="ECO:0007669"/>
    <property type="project" value="UniProtKB-SubCell"/>
</dbReference>
<dbReference type="InterPro" id="IPR003784">
    <property type="entry name" value="BioY"/>
</dbReference>
<feature type="transmembrane region" description="Helical" evidence="3">
    <location>
        <begin position="54"/>
        <end position="75"/>
    </location>
</feature>
<evidence type="ECO:0000313" key="5">
    <source>
        <dbReference type="Proteomes" id="UP000436483"/>
    </source>
</evidence>
<accession>A0A7X3MP95</accession>
<organism evidence="4 5">
    <name type="scientific">Microvirga makkahensis</name>
    <dbReference type="NCBI Taxonomy" id="1128670"/>
    <lineage>
        <taxon>Bacteria</taxon>
        <taxon>Pseudomonadati</taxon>
        <taxon>Pseudomonadota</taxon>
        <taxon>Alphaproteobacteria</taxon>
        <taxon>Hyphomicrobiales</taxon>
        <taxon>Methylobacteriaceae</taxon>
        <taxon>Microvirga</taxon>
    </lineage>
</organism>
<dbReference type="Gene3D" id="1.10.1760.20">
    <property type="match status" value="1"/>
</dbReference>
<feature type="transmembrane region" description="Helical" evidence="3">
    <location>
        <begin position="20"/>
        <end position="42"/>
    </location>
</feature>
<dbReference type="RefSeq" id="WP_160883307.1">
    <property type="nucleotide sequence ID" value="NZ_WURB01000002.1"/>
</dbReference>
<feature type="transmembrane region" description="Helical" evidence="3">
    <location>
        <begin position="157"/>
        <end position="183"/>
    </location>
</feature>
<reference evidence="4 5" key="1">
    <citation type="submission" date="2019-12" db="EMBL/GenBank/DDBJ databases">
        <authorList>
            <person name="Yuan C.-G."/>
        </authorList>
    </citation>
    <scope>NUCLEOTIDE SEQUENCE [LARGE SCALE GENOMIC DNA]</scope>
    <source>
        <strain evidence="4 5">KCTC 23863</strain>
    </source>
</reference>
<dbReference type="EMBL" id="WURB01000002">
    <property type="protein sequence ID" value="MXQ10711.1"/>
    <property type="molecule type" value="Genomic_DNA"/>
</dbReference>
<dbReference type="PANTHER" id="PTHR34295:SF1">
    <property type="entry name" value="BIOTIN TRANSPORTER BIOY"/>
    <property type="match status" value="1"/>
</dbReference>
<comment type="similarity">
    <text evidence="1 2">Belongs to the BioY family.</text>
</comment>
<proteinExistence type="inferred from homology"/>
<keyword evidence="2 3" id="KW-0472">Membrane</keyword>
<evidence type="ECO:0000256" key="1">
    <source>
        <dbReference type="ARBA" id="ARBA00010692"/>
    </source>
</evidence>
<name>A0A7X3MP95_9HYPH</name>
<keyword evidence="3" id="KW-1133">Transmembrane helix</keyword>
<dbReference type="PANTHER" id="PTHR34295">
    <property type="entry name" value="BIOTIN TRANSPORTER BIOY"/>
    <property type="match status" value="1"/>
</dbReference>
<keyword evidence="3" id="KW-0812">Transmembrane</keyword>
<dbReference type="OrthoDB" id="9803495at2"/>